<evidence type="ECO:0000313" key="2">
    <source>
        <dbReference type="EMBL" id="MET3749252.1"/>
    </source>
</evidence>
<dbReference type="EMBL" id="JBEPMJ010000002">
    <property type="protein sequence ID" value="MET3749252.1"/>
    <property type="molecule type" value="Genomic_DNA"/>
</dbReference>
<dbReference type="PANTHER" id="PTHR33434">
    <property type="entry name" value="DEGV DOMAIN-CONTAINING PROTEIN DR_1986-RELATED"/>
    <property type="match status" value="1"/>
</dbReference>
<comment type="caution">
    <text evidence="2">The sequence shown here is derived from an EMBL/GenBank/DDBJ whole genome shotgun (WGS) entry which is preliminary data.</text>
</comment>
<dbReference type="PROSITE" id="PS51482">
    <property type="entry name" value="DEGV"/>
    <property type="match status" value="1"/>
</dbReference>
<dbReference type="Pfam" id="PF02645">
    <property type="entry name" value="DegV"/>
    <property type="match status" value="1"/>
</dbReference>
<evidence type="ECO:0000313" key="3">
    <source>
        <dbReference type="Proteomes" id="UP001549106"/>
    </source>
</evidence>
<dbReference type="Gene3D" id="3.40.50.10440">
    <property type="entry name" value="Dihydroxyacetone kinase, domain 1"/>
    <property type="match status" value="1"/>
</dbReference>
<proteinExistence type="predicted"/>
<sequence length="277" mass="30402">MTRFIADSCSDMLQMEGVDFVAVPLTISTDVKDYVDNENLDVKGMTEDLAGYKGKSCTACPGVESWLKAFEGADVIYVGTMTSTLSGTYNSALVAKEMYQQSHPEARIHVFDTLSAGPELRLLMEKLTELDKEGKTFEDVVRLGCEYMKRTRLFFALKSLHNLAQNGRVSKVVAAAAGVLGISVFGTASQEGTLEPSAKCRGRKKVVEEFLNEITKTGFRKGKIRISHVDNLSLAEKIRDLVLERFPQAEILVYEARGLCSYYAESGGVLVGVEGNL</sequence>
<keyword evidence="1" id="KW-0446">Lipid-binding</keyword>
<dbReference type="Proteomes" id="UP001549106">
    <property type="component" value="Unassembled WGS sequence"/>
</dbReference>
<gene>
    <name evidence="2" type="ORF">ABID24_000475</name>
</gene>
<reference evidence="2 3" key="1">
    <citation type="submission" date="2024-06" db="EMBL/GenBank/DDBJ databases">
        <title>Genomic Encyclopedia of Type Strains, Phase IV (KMG-IV): sequencing the most valuable type-strain genomes for metagenomic binning, comparative biology and taxonomic classification.</title>
        <authorList>
            <person name="Goeker M."/>
        </authorList>
    </citation>
    <scope>NUCLEOTIDE SEQUENCE [LARGE SCALE GENOMIC DNA]</scope>
    <source>
        <strain evidence="2 3">DSM 29492</strain>
    </source>
</reference>
<dbReference type="PANTHER" id="PTHR33434:SF2">
    <property type="entry name" value="FATTY ACID-BINDING PROTEIN TM_1468"/>
    <property type="match status" value="1"/>
</dbReference>
<accession>A0ABV2M169</accession>
<dbReference type="InterPro" id="IPR050270">
    <property type="entry name" value="DegV_domain_contain"/>
</dbReference>
<dbReference type="Gene3D" id="2.20.28.50">
    <property type="entry name" value="degv family protein"/>
    <property type="match status" value="1"/>
</dbReference>
<dbReference type="NCBIfam" id="TIGR00762">
    <property type="entry name" value="DegV"/>
    <property type="match status" value="1"/>
</dbReference>
<organism evidence="2 3">
    <name type="scientific">Blautia caecimuris</name>
    <dbReference type="NCBI Taxonomy" id="1796615"/>
    <lineage>
        <taxon>Bacteria</taxon>
        <taxon>Bacillati</taxon>
        <taxon>Bacillota</taxon>
        <taxon>Clostridia</taxon>
        <taxon>Lachnospirales</taxon>
        <taxon>Lachnospiraceae</taxon>
        <taxon>Blautia</taxon>
    </lineage>
</organism>
<protein>
    <submittedName>
        <fullName evidence="2">DegV family protein with EDD domain</fullName>
    </submittedName>
</protein>
<dbReference type="RefSeq" id="WP_257463823.1">
    <property type="nucleotide sequence ID" value="NZ_BAABXP010000003.1"/>
</dbReference>
<name>A0ABV2M169_9FIRM</name>
<dbReference type="SUPFAM" id="SSF82549">
    <property type="entry name" value="DAK1/DegV-like"/>
    <property type="match status" value="1"/>
</dbReference>
<dbReference type="InterPro" id="IPR043168">
    <property type="entry name" value="DegV_C"/>
</dbReference>
<dbReference type="Gene3D" id="3.30.1180.10">
    <property type="match status" value="1"/>
</dbReference>
<keyword evidence="3" id="KW-1185">Reference proteome</keyword>
<dbReference type="InterPro" id="IPR003797">
    <property type="entry name" value="DegV"/>
</dbReference>
<evidence type="ECO:0000256" key="1">
    <source>
        <dbReference type="ARBA" id="ARBA00023121"/>
    </source>
</evidence>